<evidence type="ECO:0000313" key="3">
    <source>
        <dbReference type="Proteomes" id="UP000275408"/>
    </source>
</evidence>
<evidence type="ECO:0000256" key="1">
    <source>
        <dbReference type="SAM" id="Phobius"/>
    </source>
</evidence>
<keyword evidence="1" id="KW-1133">Transmembrane helix</keyword>
<keyword evidence="1" id="KW-0812">Transmembrane</keyword>
<keyword evidence="1" id="KW-0472">Membrane</keyword>
<comment type="caution">
    <text evidence="2">The sequence shown here is derived from an EMBL/GenBank/DDBJ whole genome shotgun (WGS) entry which is preliminary data.</text>
</comment>
<proteinExistence type="predicted"/>
<dbReference type="EMBL" id="RCHS01004254">
    <property type="protein sequence ID" value="RMX36715.1"/>
    <property type="molecule type" value="Genomic_DNA"/>
</dbReference>
<sequence length="147" mass="16152">MPPSHPSLVVCKARRRKSTVLHATVHYRTVLYSTTLPLLLFSSFILTSSLLACSSLSSAKTSEKANTRKMARVIACGQADVICRRLSSNRNHHAPLASTQRSNVCACAHVVITSWSAVKNELHTASHSRESICLATVVLFRKPLKQK</sequence>
<keyword evidence="3" id="KW-1185">Reference proteome</keyword>
<name>A0A3M6T5L3_POCDA</name>
<reference evidence="2 3" key="1">
    <citation type="journal article" date="2018" name="Sci. Rep.">
        <title>Comparative analysis of the Pocillopora damicornis genome highlights role of immune system in coral evolution.</title>
        <authorList>
            <person name="Cunning R."/>
            <person name="Bay R.A."/>
            <person name="Gillette P."/>
            <person name="Baker A.C."/>
            <person name="Traylor-Knowles N."/>
        </authorList>
    </citation>
    <scope>NUCLEOTIDE SEQUENCE [LARGE SCALE GENOMIC DNA]</scope>
    <source>
        <strain evidence="2">RSMAS</strain>
        <tissue evidence="2">Whole animal</tissue>
    </source>
</reference>
<feature type="non-terminal residue" evidence="2">
    <location>
        <position position="147"/>
    </location>
</feature>
<dbReference type="AlphaFoldDB" id="A0A3M6T5L3"/>
<gene>
    <name evidence="2" type="ORF">pdam_00015816</name>
</gene>
<accession>A0A3M6T5L3</accession>
<evidence type="ECO:0000313" key="2">
    <source>
        <dbReference type="EMBL" id="RMX36715.1"/>
    </source>
</evidence>
<protein>
    <submittedName>
        <fullName evidence="2">Uncharacterized protein</fullName>
    </submittedName>
</protein>
<feature type="transmembrane region" description="Helical" evidence="1">
    <location>
        <begin position="38"/>
        <end position="59"/>
    </location>
</feature>
<organism evidence="2 3">
    <name type="scientific">Pocillopora damicornis</name>
    <name type="common">Cauliflower coral</name>
    <name type="synonym">Millepora damicornis</name>
    <dbReference type="NCBI Taxonomy" id="46731"/>
    <lineage>
        <taxon>Eukaryota</taxon>
        <taxon>Metazoa</taxon>
        <taxon>Cnidaria</taxon>
        <taxon>Anthozoa</taxon>
        <taxon>Hexacorallia</taxon>
        <taxon>Scleractinia</taxon>
        <taxon>Astrocoeniina</taxon>
        <taxon>Pocilloporidae</taxon>
        <taxon>Pocillopora</taxon>
    </lineage>
</organism>
<dbReference type="Proteomes" id="UP000275408">
    <property type="component" value="Unassembled WGS sequence"/>
</dbReference>